<evidence type="ECO:0000313" key="1">
    <source>
        <dbReference type="EMBL" id="KRY02335.1"/>
    </source>
</evidence>
<sequence length="30" mass="3427">MTEKTASVFKPCKERLSTIYDWHAEVAGDL</sequence>
<dbReference type="InParanoid" id="A0A0V0YPW2"/>
<name>A0A0V0YPW2_TRISP</name>
<protein>
    <submittedName>
        <fullName evidence="1">Uncharacterized protein</fullName>
    </submittedName>
</protein>
<dbReference type="Proteomes" id="UP000054776">
    <property type="component" value="Unassembled WGS sequence"/>
</dbReference>
<accession>A0A0V0YPW2</accession>
<keyword evidence="2" id="KW-1185">Reference proteome</keyword>
<proteinExistence type="predicted"/>
<organism evidence="1 2">
    <name type="scientific">Trichinella spiralis</name>
    <name type="common">Trichina worm</name>
    <dbReference type="NCBI Taxonomy" id="6334"/>
    <lineage>
        <taxon>Eukaryota</taxon>
        <taxon>Metazoa</taxon>
        <taxon>Ecdysozoa</taxon>
        <taxon>Nematoda</taxon>
        <taxon>Enoplea</taxon>
        <taxon>Dorylaimia</taxon>
        <taxon>Trichinellida</taxon>
        <taxon>Trichinellidae</taxon>
        <taxon>Trichinella</taxon>
    </lineage>
</organism>
<comment type="caution">
    <text evidence="1">The sequence shown here is derived from an EMBL/GenBank/DDBJ whole genome shotgun (WGS) entry which is preliminary data.</text>
</comment>
<dbReference type="AlphaFoldDB" id="A0A0V0YPW2"/>
<evidence type="ECO:0000313" key="2">
    <source>
        <dbReference type="Proteomes" id="UP000054776"/>
    </source>
</evidence>
<gene>
    <name evidence="1" type="ORF">T01_314</name>
</gene>
<reference evidence="1 2" key="1">
    <citation type="submission" date="2015-01" db="EMBL/GenBank/DDBJ databases">
        <title>Evolution of Trichinella species and genotypes.</title>
        <authorList>
            <person name="Korhonen P.K."/>
            <person name="Edoardo P."/>
            <person name="Giuseppe L.R."/>
            <person name="Gasser R.B."/>
        </authorList>
    </citation>
    <scope>NUCLEOTIDE SEQUENCE [LARGE SCALE GENOMIC DNA]</scope>
    <source>
        <strain evidence="1">ISS3</strain>
    </source>
</reference>
<dbReference type="EMBL" id="JYDH01006325">
    <property type="protein sequence ID" value="KRY02335.1"/>
    <property type="molecule type" value="Genomic_DNA"/>
</dbReference>